<comment type="pathway">
    <text evidence="2 6">Cofactor biosynthesis; tetrahydrofolate biosynthesis; 2-amino-4-hydroxy-6-hydroxymethyl-7,8-dihydropteridine diphosphate from 7,8-dihydroneopterin triphosphate: step 3/4.</text>
</comment>
<dbReference type="SMART" id="SM00905">
    <property type="entry name" value="FolB"/>
    <property type="match status" value="1"/>
</dbReference>
<evidence type="ECO:0000256" key="4">
    <source>
        <dbReference type="ARBA" id="ARBA00022909"/>
    </source>
</evidence>
<accession>A0ABQ1I3P3</accession>
<dbReference type="Gene3D" id="3.30.1130.10">
    <property type="match status" value="1"/>
</dbReference>
<dbReference type="InterPro" id="IPR006156">
    <property type="entry name" value="Dihydroneopterin_aldolase"/>
</dbReference>
<name>A0ABQ1I3P3_9ALTE</name>
<dbReference type="RefSeq" id="WP_055734220.1">
    <property type="nucleotide sequence ID" value="NZ_BMDY01000009.1"/>
</dbReference>
<evidence type="ECO:0000256" key="5">
    <source>
        <dbReference type="ARBA" id="ARBA00023239"/>
    </source>
</evidence>
<evidence type="ECO:0000256" key="2">
    <source>
        <dbReference type="ARBA" id="ARBA00005013"/>
    </source>
</evidence>
<dbReference type="SUPFAM" id="SSF55620">
    <property type="entry name" value="Tetrahydrobiopterin biosynthesis enzymes-like"/>
    <property type="match status" value="1"/>
</dbReference>
<dbReference type="EMBL" id="BMDY01000009">
    <property type="protein sequence ID" value="GGB05703.1"/>
    <property type="molecule type" value="Genomic_DNA"/>
</dbReference>
<feature type="domain" description="Dihydroneopterin aldolase/epimerase" evidence="7">
    <location>
        <begin position="4"/>
        <end position="114"/>
    </location>
</feature>
<comment type="catalytic activity">
    <reaction evidence="1 6">
        <text>7,8-dihydroneopterin = 6-hydroxymethyl-7,8-dihydropterin + glycolaldehyde</text>
        <dbReference type="Rhea" id="RHEA:10540"/>
        <dbReference type="ChEBI" id="CHEBI:17001"/>
        <dbReference type="ChEBI" id="CHEBI:17071"/>
        <dbReference type="ChEBI" id="CHEBI:44841"/>
        <dbReference type="EC" id="4.1.2.25"/>
    </reaction>
</comment>
<dbReference type="NCBIfam" id="TIGR00525">
    <property type="entry name" value="folB"/>
    <property type="match status" value="1"/>
</dbReference>
<keyword evidence="4 6" id="KW-0289">Folate biosynthesis</keyword>
<comment type="function">
    <text evidence="6">Catalyzes the conversion of 7,8-dihydroneopterin to 6-hydroxymethyl-7,8-dihydropterin.</text>
</comment>
<dbReference type="Proteomes" id="UP000651977">
    <property type="component" value="Unassembled WGS sequence"/>
</dbReference>
<evidence type="ECO:0000313" key="9">
    <source>
        <dbReference type="Proteomes" id="UP000651977"/>
    </source>
</evidence>
<dbReference type="InterPro" id="IPR006157">
    <property type="entry name" value="FolB_dom"/>
</dbReference>
<gene>
    <name evidence="8" type="primary">folB</name>
    <name evidence="8" type="ORF">GCM10007414_18840</name>
</gene>
<dbReference type="PANTHER" id="PTHR42844:SF1">
    <property type="entry name" value="DIHYDRONEOPTERIN ALDOLASE 1-RELATED"/>
    <property type="match status" value="1"/>
</dbReference>
<dbReference type="PANTHER" id="PTHR42844">
    <property type="entry name" value="DIHYDRONEOPTERIN ALDOLASE 1-RELATED"/>
    <property type="match status" value="1"/>
</dbReference>
<evidence type="ECO:0000259" key="7">
    <source>
        <dbReference type="SMART" id="SM00905"/>
    </source>
</evidence>
<sequence length="121" mass="13254">MDKVFIKELTVLATIGAYEWEKQIKQKLVIDLEMAWDNRPAGLSDDLSLALDYASVSQAVSDLVSQQPHELVETVAEKVAALILTQFTVPWVKVTINKPGAVPFAANVGVQIERSQTEASS</sequence>
<keyword evidence="9" id="KW-1185">Reference proteome</keyword>
<proteinExistence type="inferred from homology"/>
<keyword evidence="5 6" id="KW-0456">Lyase</keyword>
<dbReference type="Pfam" id="PF02152">
    <property type="entry name" value="FolB"/>
    <property type="match status" value="1"/>
</dbReference>
<evidence type="ECO:0000256" key="1">
    <source>
        <dbReference type="ARBA" id="ARBA00001353"/>
    </source>
</evidence>
<dbReference type="InterPro" id="IPR043133">
    <property type="entry name" value="GTP-CH-I_C/QueF"/>
</dbReference>
<comment type="similarity">
    <text evidence="3 6">Belongs to the DHNA family.</text>
</comment>
<comment type="caution">
    <text evidence="8">The sequence shown here is derived from an EMBL/GenBank/DDBJ whole genome shotgun (WGS) entry which is preliminary data.</text>
</comment>
<dbReference type="CDD" id="cd00534">
    <property type="entry name" value="DHNA_DHNTPE"/>
    <property type="match status" value="1"/>
</dbReference>
<reference evidence="9" key="1">
    <citation type="journal article" date="2019" name="Int. J. Syst. Evol. Microbiol.">
        <title>The Global Catalogue of Microorganisms (GCM) 10K type strain sequencing project: providing services to taxonomists for standard genome sequencing and annotation.</title>
        <authorList>
            <consortium name="The Broad Institute Genomics Platform"/>
            <consortium name="The Broad Institute Genome Sequencing Center for Infectious Disease"/>
            <person name="Wu L."/>
            <person name="Ma J."/>
        </authorList>
    </citation>
    <scope>NUCLEOTIDE SEQUENCE [LARGE SCALE GENOMIC DNA]</scope>
    <source>
        <strain evidence="9">CGMCC 1.10131</strain>
    </source>
</reference>
<dbReference type="NCBIfam" id="TIGR00526">
    <property type="entry name" value="folB_dom"/>
    <property type="match status" value="1"/>
</dbReference>
<evidence type="ECO:0000256" key="3">
    <source>
        <dbReference type="ARBA" id="ARBA00005708"/>
    </source>
</evidence>
<organism evidence="8 9">
    <name type="scientific">Agarivorans gilvus</name>
    <dbReference type="NCBI Taxonomy" id="680279"/>
    <lineage>
        <taxon>Bacteria</taxon>
        <taxon>Pseudomonadati</taxon>
        <taxon>Pseudomonadota</taxon>
        <taxon>Gammaproteobacteria</taxon>
        <taxon>Alteromonadales</taxon>
        <taxon>Alteromonadaceae</taxon>
        <taxon>Agarivorans</taxon>
    </lineage>
</organism>
<protein>
    <recommendedName>
        <fullName evidence="6">7,8-dihydroneopterin aldolase</fullName>
        <ecNumber evidence="6">4.1.2.25</ecNumber>
    </recommendedName>
</protein>
<evidence type="ECO:0000313" key="8">
    <source>
        <dbReference type="EMBL" id="GGB05703.1"/>
    </source>
</evidence>
<dbReference type="EC" id="4.1.2.25" evidence="6"/>
<evidence type="ECO:0000256" key="6">
    <source>
        <dbReference type="RuleBase" id="RU362079"/>
    </source>
</evidence>